<accession>A0A9W9QX43</accession>
<feature type="non-terminal residue" evidence="1">
    <location>
        <position position="637"/>
    </location>
</feature>
<dbReference type="AlphaFoldDB" id="A0A9W9QX43"/>
<gene>
    <name evidence="1" type="ORF">N7541_008966</name>
</gene>
<comment type="caution">
    <text evidence="1">The sequence shown here is derived from an EMBL/GenBank/DDBJ whole genome shotgun (WGS) entry which is preliminary data.</text>
</comment>
<dbReference type="Proteomes" id="UP001148299">
    <property type="component" value="Unassembled WGS sequence"/>
</dbReference>
<protein>
    <submittedName>
        <fullName evidence="1">Uncharacterized protein</fullName>
    </submittedName>
</protein>
<proteinExistence type="predicted"/>
<reference evidence="1" key="1">
    <citation type="submission" date="2022-12" db="EMBL/GenBank/DDBJ databases">
        <authorList>
            <person name="Petersen C."/>
        </authorList>
    </citation>
    <scope>NUCLEOTIDE SEQUENCE</scope>
    <source>
        <strain evidence="1">IBT 35675</strain>
    </source>
</reference>
<name>A0A9W9QX43_PENBR</name>
<evidence type="ECO:0000313" key="1">
    <source>
        <dbReference type="EMBL" id="KAJ5346484.1"/>
    </source>
</evidence>
<organism evidence="1 2">
    <name type="scientific">Penicillium brevicompactum</name>
    <dbReference type="NCBI Taxonomy" id="5074"/>
    <lineage>
        <taxon>Eukaryota</taxon>
        <taxon>Fungi</taxon>
        <taxon>Dikarya</taxon>
        <taxon>Ascomycota</taxon>
        <taxon>Pezizomycotina</taxon>
        <taxon>Eurotiomycetes</taxon>
        <taxon>Eurotiomycetidae</taxon>
        <taxon>Eurotiales</taxon>
        <taxon>Aspergillaceae</taxon>
        <taxon>Penicillium</taxon>
    </lineage>
</organism>
<sequence length="637" mass="71511">PLSGKTRPSFLSSFLALHISPLLSRTCRESLVFVPIISCGKMPDSATLWEHRFDGKPISPNPAIADLDIERNELAHTWKRFVGLLLPQDQVEWDERPQTVDDVKSLLGKIKTFWMSRPRQRVFSDSMDLCDRLLPTMDTHATLLSALPDALSYTPLFYGVLQSVIKASSHYPRVMEGLATALLNIHDALGLPADRSLLPTAVKHITRTYALIFFFLTEFMDWYVRRSTCQLLNIHSQDVYSEFRHLVIYIQRQAHDLPWEHSNMDMDEDYLDPYSPRALWEESRLSQVGQQKKDRRIAAQNTITRRLIWEIQQDAEERARYREGRDRLLAETLSSVREQLEPVSEQSSGIVCMTTPPIPNIDTSSFEWSRGSKRRLARLEIQSSSKHLQDFFDSDDQICDYEPEVKVVADSSVVASLQQWATSPRSQALAVGGTQPTVSPSPVALISACYASFARQARLPVVSHFCVLPTKGVKGLTLHEQGLIALTYSVIRQLVDWLPPVVDSDAVLDLSAERFRQLDGTLTSWKAALSLVDTLLQSAPPLMVFLVDGLDAIHDASTDGPIRELVRVLLTHTRRQPQGGLNGHGPTLLLKVLFTVIGRPSALVETMAEHQLVLDNQADLPPSEPVLSSDLGVMMNA</sequence>
<evidence type="ECO:0000313" key="2">
    <source>
        <dbReference type="Proteomes" id="UP001148299"/>
    </source>
</evidence>
<keyword evidence="2" id="KW-1185">Reference proteome</keyword>
<dbReference type="EMBL" id="JAPZBR010000007">
    <property type="protein sequence ID" value="KAJ5346484.1"/>
    <property type="molecule type" value="Genomic_DNA"/>
</dbReference>
<reference evidence="1" key="2">
    <citation type="journal article" date="2023" name="IMA Fungus">
        <title>Comparative genomic study of the Penicillium genus elucidates a diverse pangenome and 15 lateral gene transfer events.</title>
        <authorList>
            <person name="Petersen C."/>
            <person name="Sorensen T."/>
            <person name="Nielsen M.R."/>
            <person name="Sondergaard T.E."/>
            <person name="Sorensen J.L."/>
            <person name="Fitzpatrick D.A."/>
            <person name="Frisvad J.C."/>
            <person name="Nielsen K.L."/>
        </authorList>
    </citation>
    <scope>NUCLEOTIDE SEQUENCE</scope>
    <source>
        <strain evidence="1">IBT 35675</strain>
    </source>
</reference>